<evidence type="ECO:0000256" key="9">
    <source>
        <dbReference type="SAM" id="Phobius"/>
    </source>
</evidence>
<reference evidence="10" key="1">
    <citation type="journal article" date="2017" name="Comp. Biochem. Physiol. Part D Genomics Proteomics">
        <title>Candidate chemosensory genes identified in the endoparasitoid Meteorus pulchricornis (Hymenoptera: Braconidae) by antennal transcriptome analysis.</title>
        <authorList>
            <person name="Sheng S."/>
            <person name="Liao C.W."/>
            <person name="Zheng Y."/>
            <person name="Zhou Y."/>
            <person name="Xu Y."/>
            <person name="Song W.M."/>
            <person name="He P."/>
            <person name="Zhang J."/>
            <person name="Wu F.A."/>
        </authorList>
    </citation>
    <scope>NUCLEOTIDE SEQUENCE</scope>
    <source>
        <strain evidence="10">Zhenjiang</strain>
    </source>
</reference>
<dbReference type="GO" id="GO:0016020">
    <property type="term" value="C:membrane"/>
    <property type="evidence" value="ECO:0007669"/>
    <property type="project" value="UniProtKB-SubCell"/>
</dbReference>
<keyword evidence="6 9" id="KW-0472">Membrane</keyword>
<comment type="subcellular location">
    <subcellularLocation>
        <location evidence="1">Membrane</location>
        <topology evidence="1">Multi-pass membrane protein</topology>
    </subcellularLocation>
</comment>
<evidence type="ECO:0000256" key="7">
    <source>
        <dbReference type="ARBA" id="ARBA00023170"/>
    </source>
</evidence>
<keyword evidence="4" id="KW-0552">Olfaction</keyword>
<keyword evidence="5 9" id="KW-1133">Transmembrane helix</keyword>
<evidence type="ECO:0000256" key="3">
    <source>
        <dbReference type="ARBA" id="ARBA00022692"/>
    </source>
</evidence>
<proteinExistence type="evidence at transcript level"/>
<dbReference type="Pfam" id="PF02949">
    <property type="entry name" value="7tm_6"/>
    <property type="match status" value="1"/>
</dbReference>
<evidence type="ECO:0000256" key="5">
    <source>
        <dbReference type="ARBA" id="ARBA00022989"/>
    </source>
</evidence>
<evidence type="ECO:0000256" key="4">
    <source>
        <dbReference type="ARBA" id="ARBA00022725"/>
    </source>
</evidence>
<organism evidence="10">
    <name type="scientific">Meteorus pulchricornis</name>
    <dbReference type="NCBI Taxonomy" id="51522"/>
    <lineage>
        <taxon>Eukaryota</taxon>
        <taxon>Metazoa</taxon>
        <taxon>Ecdysozoa</taxon>
        <taxon>Arthropoda</taxon>
        <taxon>Hexapoda</taxon>
        <taxon>Insecta</taxon>
        <taxon>Pterygota</taxon>
        <taxon>Neoptera</taxon>
        <taxon>Endopterygota</taxon>
        <taxon>Hymenoptera</taxon>
        <taxon>Apocrita</taxon>
        <taxon>Ichneumonoidea</taxon>
        <taxon>Braconidae</taxon>
        <taxon>Meteorinae</taxon>
        <taxon>Meteorus</taxon>
    </lineage>
</organism>
<keyword evidence="7 10" id="KW-0675">Receptor</keyword>
<accession>A0A1S5VFR8</accession>
<feature type="transmembrane region" description="Helical" evidence="9">
    <location>
        <begin position="110"/>
        <end position="131"/>
    </location>
</feature>
<dbReference type="EMBL" id="KY445537">
    <property type="protein sequence ID" value="AQN78472.1"/>
    <property type="molecule type" value="mRNA"/>
</dbReference>
<evidence type="ECO:0000256" key="6">
    <source>
        <dbReference type="ARBA" id="ARBA00023136"/>
    </source>
</evidence>
<evidence type="ECO:0000313" key="10">
    <source>
        <dbReference type="EMBL" id="AQN78472.1"/>
    </source>
</evidence>
<dbReference type="AlphaFoldDB" id="A0A1S5VFR8"/>
<dbReference type="GO" id="GO:0007165">
    <property type="term" value="P:signal transduction"/>
    <property type="evidence" value="ECO:0007669"/>
    <property type="project" value="UniProtKB-KW"/>
</dbReference>
<keyword evidence="3 9" id="KW-0812">Transmembrane</keyword>
<dbReference type="InterPro" id="IPR004117">
    <property type="entry name" value="7tm6_olfct_rcpt"/>
</dbReference>
<feature type="transmembrane region" description="Helical" evidence="9">
    <location>
        <begin position="39"/>
        <end position="60"/>
    </location>
</feature>
<dbReference type="GO" id="GO:0005549">
    <property type="term" value="F:odorant binding"/>
    <property type="evidence" value="ECO:0007669"/>
    <property type="project" value="InterPro"/>
</dbReference>
<protein>
    <submittedName>
        <fullName evidence="10">Olfactory receptor 70</fullName>
    </submittedName>
</protein>
<evidence type="ECO:0000256" key="2">
    <source>
        <dbReference type="ARBA" id="ARBA00022606"/>
    </source>
</evidence>
<feature type="transmembrane region" description="Helical" evidence="9">
    <location>
        <begin position="178"/>
        <end position="197"/>
    </location>
</feature>
<evidence type="ECO:0000256" key="8">
    <source>
        <dbReference type="ARBA" id="ARBA00023224"/>
    </source>
</evidence>
<sequence>MMTVYREDLRGLRETLDEYFETLIANQDLMKKVLKGGAIIWRLSSVALTTFFVGSVVNVFTPIMAITKQHKLHIHPIKYFLPNGSVYPWNVTPGGLLWKFHYVCETFSCYTLYAIANSVVSLFCLYVFQMISQLRAMSDRMLHLDESSDPDSIVRDCIHRYETLLKCRNDIEKIFGPVVYWLTITNAISMCLAIFQLSQV</sequence>
<keyword evidence="2" id="KW-0716">Sensory transduction</keyword>
<dbReference type="GO" id="GO:0004984">
    <property type="term" value="F:olfactory receptor activity"/>
    <property type="evidence" value="ECO:0007669"/>
    <property type="project" value="InterPro"/>
</dbReference>
<name>A0A1S5VFR8_9HYME</name>
<evidence type="ECO:0000256" key="1">
    <source>
        <dbReference type="ARBA" id="ARBA00004141"/>
    </source>
</evidence>
<keyword evidence="8" id="KW-0807">Transducer</keyword>